<gene>
    <name evidence="5" type="ORF">FXF47_01530</name>
</gene>
<feature type="domain" description="Phosphate acetyl/butaryl transferase" evidence="4">
    <location>
        <begin position="7"/>
        <end position="78"/>
    </location>
</feature>
<keyword evidence="2" id="KW-0808">Transferase</keyword>
<dbReference type="InterPro" id="IPR002505">
    <property type="entry name" value="PTA_PTB"/>
</dbReference>
<evidence type="ECO:0000313" key="5">
    <source>
        <dbReference type="EMBL" id="TYB31945.1"/>
    </source>
</evidence>
<dbReference type="PANTHER" id="PTHR43356">
    <property type="entry name" value="PHOSPHATE ACETYLTRANSFERASE"/>
    <property type="match status" value="1"/>
</dbReference>
<reference evidence="5" key="1">
    <citation type="submission" date="2019-08" db="EMBL/GenBank/DDBJ databases">
        <title>Genomic characterization of a novel candidate phylum (ARYD3) from a high temperature, high salinity tertiary oil reservoir in north central Oklahoma, USA.</title>
        <authorList>
            <person name="Youssef N.H."/>
            <person name="Yadav A."/>
            <person name="Elshahed M.S."/>
        </authorList>
    </citation>
    <scope>NUCLEOTIDE SEQUENCE [LARGE SCALE GENOMIC DNA]</scope>
    <source>
        <strain evidence="5">ARYD3</strain>
    </source>
</reference>
<comment type="caution">
    <text evidence="5">The sequence shown here is derived from an EMBL/GenBank/DDBJ whole genome shotgun (WGS) entry which is preliminary data.</text>
</comment>
<dbReference type="NCBIfam" id="NF006045">
    <property type="entry name" value="PRK08190.1"/>
    <property type="match status" value="1"/>
</dbReference>
<accession>A0A5D0MJ41</accession>
<evidence type="ECO:0000256" key="2">
    <source>
        <dbReference type="ARBA" id="ARBA00022679"/>
    </source>
</evidence>
<dbReference type="Pfam" id="PF01515">
    <property type="entry name" value="PTA_PTB"/>
    <property type="match status" value="2"/>
</dbReference>
<keyword evidence="3" id="KW-0012">Acyltransferase</keyword>
<evidence type="ECO:0000313" key="6">
    <source>
        <dbReference type="Proteomes" id="UP000324143"/>
    </source>
</evidence>
<dbReference type="Proteomes" id="UP000324143">
    <property type="component" value="Unassembled WGS sequence"/>
</dbReference>
<dbReference type="AlphaFoldDB" id="A0A5D0MJ41"/>
<dbReference type="SUPFAM" id="SSF53659">
    <property type="entry name" value="Isocitrate/Isopropylmalate dehydrogenase-like"/>
    <property type="match status" value="1"/>
</dbReference>
<dbReference type="InterPro" id="IPR050500">
    <property type="entry name" value="Phos_Acetyltrans/Butyryltrans"/>
</dbReference>
<protein>
    <submittedName>
        <fullName evidence="5">Bifunctional enoyl-CoA hydratase/phosphate acetyltransferase</fullName>
    </submittedName>
</protein>
<name>A0A5D0MJ41_9BACT</name>
<proteinExistence type="inferred from homology"/>
<dbReference type="Gene3D" id="3.40.718.10">
    <property type="entry name" value="Isopropylmalate Dehydrogenase"/>
    <property type="match status" value="1"/>
</dbReference>
<dbReference type="PANTHER" id="PTHR43356:SF2">
    <property type="entry name" value="PHOSPHATE ACETYLTRANSFERASE"/>
    <property type="match status" value="1"/>
</dbReference>
<evidence type="ECO:0000256" key="1">
    <source>
        <dbReference type="ARBA" id="ARBA00005656"/>
    </source>
</evidence>
<dbReference type="EMBL" id="VSIX01000016">
    <property type="protein sequence ID" value="TYB31945.1"/>
    <property type="molecule type" value="Genomic_DNA"/>
</dbReference>
<dbReference type="InterPro" id="IPR012147">
    <property type="entry name" value="P_Ac_Bu_trans"/>
</dbReference>
<dbReference type="PIRSF" id="PIRSF000428">
    <property type="entry name" value="P_Ac_trans"/>
    <property type="match status" value="1"/>
</dbReference>
<comment type="similarity">
    <text evidence="1">Belongs to the phosphate acetyltransferase and butyryltransferase family.</text>
</comment>
<keyword evidence="6" id="KW-1185">Reference proteome</keyword>
<organism evidence="5 6">
    <name type="scientific">Candidatus Mcinerneyibacterium aminivorans</name>
    <dbReference type="NCBI Taxonomy" id="2703815"/>
    <lineage>
        <taxon>Bacteria</taxon>
        <taxon>Candidatus Macinerneyibacteriota</taxon>
        <taxon>Candidatus Mcinerneyibacteria</taxon>
        <taxon>Candidatus Mcinerneyibacteriales</taxon>
        <taxon>Candidatus Mcinerneyibacteriaceae</taxon>
        <taxon>Candidatus Mcinerneyibacterium</taxon>
    </lineage>
</organism>
<dbReference type="GO" id="GO:0016746">
    <property type="term" value="F:acyltransferase activity"/>
    <property type="evidence" value="ECO:0007669"/>
    <property type="project" value="UniProtKB-KW"/>
</dbReference>
<feature type="domain" description="Phosphate acetyl/butaryl transferase" evidence="4">
    <location>
        <begin position="81"/>
        <end position="287"/>
    </location>
</feature>
<evidence type="ECO:0000256" key="3">
    <source>
        <dbReference type="ARBA" id="ARBA00023315"/>
    </source>
</evidence>
<sequence>MIESFKTLEKQAKNEKSKRVAVANAEEADVLTAIVNAANQNIVKPVLVGNEEGIKKLAEEEGLDISSYRIVDVERDEKEISKKAVELVKKNEADLLMKGKVSTSYLMKAVLDKEKGLRGGGVLSHLTLMEIKKYHKFLIITDAAVTISPDLKQKIGLINNAVYAAKKLGIEKPKVGVVGVVEKVNPEVMPTTEDAALLSKMNDRGQIKDCIVDGPFALDNAISEKSCRVKGIKTDVGGDADILLLPNIEAANIMYKTIAYLTDNDMAGVIMGAQVPIILTSRSDKDRIKYLSILTGVSMV</sequence>
<evidence type="ECO:0000259" key="4">
    <source>
        <dbReference type="Pfam" id="PF01515"/>
    </source>
</evidence>